<dbReference type="EC" id="3.5.2.6" evidence="3"/>
<comment type="catalytic activity">
    <reaction evidence="1">
        <text>a beta-lactam + H2O = a substituted beta-amino acid</text>
        <dbReference type="Rhea" id="RHEA:20401"/>
        <dbReference type="ChEBI" id="CHEBI:15377"/>
        <dbReference type="ChEBI" id="CHEBI:35627"/>
        <dbReference type="ChEBI" id="CHEBI:140347"/>
        <dbReference type="EC" id="3.5.2.6"/>
    </reaction>
</comment>
<gene>
    <name evidence="7" type="ORF">ACFFGH_28670</name>
</gene>
<dbReference type="InterPro" id="IPR010916">
    <property type="entry name" value="TonB_box_CS"/>
</dbReference>
<evidence type="ECO:0000259" key="5">
    <source>
        <dbReference type="Pfam" id="PF08239"/>
    </source>
</evidence>
<dbReference type="InterPro" id="IPR000871">
    <property type="entry name" value="Beta-lactam_class-A"/>
</dbReference>
<dbReference type="PANTHER" id="PTHR35333">
    <property type="entry name" value="BETA-LACTAMASE"/>
    <property type="match status" value="1"/>
</dbReference>
<dbReference type="Proteomes" id="UP001589896">
    <property type="component" value="Unassembled WGS sequence"/>
</dbReference>
<dbReference type="Gene3D" id="2.30.30.40">
    <property type="entry name" value="SH3 Domains"/>
    <property type="match status" value="1"/>
</dbReference>
<dbReference type="GO" id="GO:0016787">
    <property type="term" value="F:hydrolase activity"/>
    <property type="evidence" value="ECO:0007669"/>
    <property type="project" value="UniProtKB-KW"/>
</dbReference>
<feature type="domain" description="SH3b" evidence="5">
    <location>
        <begin position="688"/>
        <end position="736"/>
    </location>
</feature>
<evidence type="ECO:0000313" key="8">
    <source>
        <dbReference type="Proteomes" id="UP001589896"/>
    </source>
</evidence>
<feature type="chain" id="PRO_5045179820" description="beta-lactamase" evidence="4">
    <location>
        <begin position="26"/>
        <end position="744"/>
    </location>
</feature>
<feature type="signal peptide" evidence="4">
    <location>
        <begin position="1"/>
        <end position="25"/>
    </location>
</feature>
<dbReference type="InterPro" id="IPR003646">
    <property type="entry name" value="SH3-like_bac-type"/>
</dbReference>
<keyword evidence="8" id="KW-1185">Reference proteome</keyword>
<keyword evidence="4" id="KW-0732">Signal</keyword>
<reference evidence="7 8" key="1">
    <citation type="submission" date="2024-09" db="EMBL/GenBank/DDBJ databases">
        <authorList>
            <person name="Sun Q."/>
            <person name="Mori K."/>
        </authorList>
    </citation>
    <scope>NUCLEOTIDE SEQUENCE [LARGE SCALE GENOMIC DNA]</scope>
    <source>
        <strain evidence="7 8">KCTC 23076</strain>
    </source>
</reference>
<protein>
    <recommendedName>
        <fullName evidence="3">beta-lactamase</fullName>
        <ecNumber evidence="3">3.5.2.6</ecNumber>
    </recommendedName>
</protein>
<dbReference type="Pfam" id="PF08239">
    <property type="entry name" value="SH3_3"/>
    <property type="match status" value="1"/>
</dbReference>
<name>A0ABV6RXW8_9GAMM</name>
<dbReference type="RefSeq" id="WP_386675165.1">
    <property type="nucleotide sequence ID" value="NZ_JBHLTG010000009.1"/>
</dbReference>
<dbReference type="PROSITE" id="PS00430">
    <property type="entry name" value="TONB_DEPENDENT_REC_1"/>
    <property type="match status" value="1"/>
</dbReference>
<organism evidence="7 8">
    <name type="scientific">Lysobacter korlensis</name>
    <dbReference type="NCBI Taxonomy" id="553636"/>
    <lineage>
        <taxon>Bacteria</taxon>
        <taxon>Pseudomonadati</taxon>
        <taxon>Pseudomonadota</taxon>
        <taxon>Gammaproteobacteria</taxon>
        <taxon>Lysobacterales</taxon>
        <taxon>Lysobacteraceae</taxon>
        <taxon>Lysobacter</taxon>
    </lineage>
</organism>
<dbReference type="InterPro" id="IPR012338">
    <property type="entry name" value="Beta-lactam/transpept-like"/>
</dbReference>
<proteinExistence type="inferred from homology"/>
<dbReference type="InterPro" id="IPR045155">
    <property type="entry name" value="Beta-lactam_cat"/>
</dbReference>
<keyword evidence="7" id="KW-0378">Hydrolase</keyword>
<evidence type="ECO:0000256" key="4">
    <source>
        <dbReference type="SAM" id="SignalP"/>
    </source>
</evidence>
<sequence length="744" mass="77424">MGRFARVLLASFVATALTVSGIAVPAAGATADPFTVTVDGSLNLPGGDSVNDAVDVHVTAAEALTVDVELVDGAGETVRELGAGLALTDAEADGTFTVSVAVDVEGLDAGRYTVRARQSDDPDAAAEAGLAVAPTAAAQLSLDSSSPDVFPHADGYRDTVTFTAAVAGASAEALPVRGTLTVTSGSTVVETWSIDTSTEQSFTWDGLSDGAVVAGTYTVTASVTTADGTVLTDSTTVDVRRTEVESITVTPDGGSAPAKDGYRDNVTYTVSAVTSTGSTLPVTGSLTISLGGTVAKTWALTDTAAKKFVWDGRIDGKLVPGKFTVTVTAAGPEGGGRTSSFGMTVYAKSLVTIGATARDGATVQSILADPGWGGTPSRKATQWYLDGKPIAGATKWAIPATSAMVGHELTVKVTATVAGVQRVGTSEPVVVQPGKTSEASLRSKLDSLIRTLPGDYTVTVREIDGGKRSVSINGTADREPASSIKIFIAWAVYKKVDQGTLSLSTRLSSGLTVEQCLRAMIEPSDNFCAIELRNKVGLAYLNKLIDDGGYDDTHFWYANGRTKVTSSTDLSDLITNLVLGKLLSHASTAKLVHLLKTQVWREAIPPGLPDDVVQASKPGTLWVSSGMTETDVAFVWGSKTRYAIAVMGYNGATIPSITKISKLVYTHLQGSFPNPFLYDRQQMVSTAGVTLRSTAAASGKVVATYPAGTQIEVIDSIRNWYYVRVAGKLGYMLNTSLTLRNPIG</sequence>
<comment type="similarity">
    <text evidence="2">Belongs to the class-A beta-lactamase family.</text>
</comment>
<evidence type="ECO:0000259" key="6">
    <source>
        <dbReference type="Pfam" id="PF13354"/>
    </source>
</evidence>
<comment type="caution">
    <text evidence="7">The sequence shown here is derived from an EMBL/GenBank/DDBJ whole genome shotgun (WGS) entry which is preliminary data.</text>
</comment>
<dbReference type="Gene3D" id="3.40.710.10">
    <property type="entry name" value="DD-peptidase/beta-lactamase superfamily"/>
    <property type="match status" value="1"/>
</dbReference>
<dbReference type="Pfam" id="PF13354">
    <property type="entry name" value="Beta-lactamase2"/>
    <property type="match status" value="1"/>
</dbReference>
<evidence type="ECO:0000256" key="2">
    <source>
        <dbReference type="ARBA" id="ARBA00009009"/>
    </source>
</evidence>
<dbReference type="PANTHER" id="PTHR35333:SF3">
    <property type="entry name" value="BETA-LACTAMASE-TYPE TRANSPEPTIDASE FOLD CONTAINING PROTEIN"/>
    <property type="match status" value="1"/>
</dbReference>
<evidence type="ECO:0000256" key="1">
    <source>
        <dbReference type="ARBA" id="ARBA00001526"/>
    </source>
</evidence>
<evidence type="ECO:0000313" key="7">
    <source>
        <dbReference type="EMBL" id="MFC0681825.1"/>
    </source>
</evidence>
<evidence type="ECO:0000256" key="3">
    <source>
        <dbReference type="ARBA" id="ARBA00012865"/>
    </source>
</evidence>
<accession>A0ABV6RXW8</accession>
<feature type="domain" description="Beta-lactamase class A catalytic" evidence="6">
    <location>
        <begin position="458"/>
        <end position="647"/>
    </location>
</feature>
<dbReference type="SUPFAM" id="SSF56601">
    <property type="entry name" value="beta-lactamase/transpeptidase-like"/>
    <property type="match status" value="1"/>
</dbReference>
<dbReference type="EMBL" id="JBHLTG010000009">
    <property type="protein sequence ID" value="MFC0681825.1"/>
    <property type="molecule type" value="Genomic_DNA"/>
</dbReference>